<evidence type="ECO:0000256" key="1">
    <source>
        <dbReference type="SAM" id="MobiDB-lite"/>
    </source>
</evidence>
<feature type="compositionally biased region" description="Basic residues" evidence="1">
    <location>
        <begin position="115"/>
        <end position="134"/>
    </location>
</feature>
<reference evidence="2" key="2">
    <citation type="journal article" date="2015" name="Data Brief">
        <title>Shoot transcriptome of the giant reed, Arundo donax.</title>
        <authorList>
            <person name="Barrero R.A."/>
            <person name="Guerrero F.D."/>
            <person name="Moolhuijzen P."/>
            <person name="Goolsby J.A."/>
            <person name="Tidwell J."/>
            <person name="Bellgard S.E."/>
            <person name="Bellgard M.I."/>
        </authorList>
    </citation>
    <scope>NUCLEOTIDE SEQUENCE</scope>
    <source>
        <tissue evidence="2">Shoot tissue taken approximately 20 cm above the soil surface</tissue>
    </source>
</reference>
<accession>A0A0A9FIX4</accession>
<proteinExistence type="predicted"/>
<name>A0A0A9FIX4_ARUDO</name>
<evidence type="ECO:0000313" key="2">
    <source>
        <dbReference type="EMBL" id="JAE08213.1"/>
    </source>
</evidence>
<organism evidence="2">
    <name type="scientific">Arundo donax</name>
    <name type="common">Giant reed</name>
    <name type="synonym">Donax arundinaceus</name>
    <dbReference type="NCBI Taxonomy" id="35708"/>
    <lineage>
        <taxon>Eukaryota</taxon>
        <taxon>Viridiplantae</taxon>
        <taxon>Streptophyta</taxon>
        <taxon>Embryophyta</taxon>
        <taxon>Tracheophyta</taxon>
        <taxon>Spermatophyta</taxon>
        <taxon>Magnoliopsida</taxon>
        <taxon>Liliopsida</taxon>
        <taxon>Poales</taxon>
        <taxon>Poaceae</taxon>
        <taxon>PACMAD clade</taxon>
        <taxon>Arundinoideae</taxon>
        <taxon>Arundineae</taxon>
        <taxon>Arundo</taxon>
    </lineage>
</organism>
<feature type="region of interest" description="Disordered" evidence="1">
    <location>
        <begin position="80"/>
        <end position="134"/>
    </location>
</feature>
<feature type="compositionally biased region" description="Pro residues" evidence="1">
    <location>
        <begin position="85"/>
        <end position="94"/>
    </location>
</feature>
<protein>
    <submittedName>
        <fullName evidence="2">Uncharacterized protein</fullName>
    </submittedName>
</protein>
<dbReference type="EMBL" id="GBRH01189683">
    <property type="protein sequence ID" value="JAE08213.1"/>
    <property type="molecule type" value="Transcribed_RNA"/>
</dbReference>
<dbReference type="AlphaFoldDB" id="A0A0A9FIX4"/>
<reference evidence="2" key="1">
    <citation type="submission" date="2014-09" db="EMBL/GenBank/DDBJ databases">
        <authorList>
            <person name="Magalhaes I.L.F."/>
            <person name="Oliveira U."/>
            <person name="Santos F.R."/>
            <person name="Vidigal T.H.D.A."/>
            <person name="Brescovit A.D."/>
            <person name="Santos A.J."/>
        </authorList>
    </citation>
    <scope>NUCLEOTIDE SEQUENCE</scope>
    <source>
        <tissue evidence="2">Shoot tissue taken approximately 20 cm above the soil surface</tissue>
    </source>
</reference>
<sequence length="134" mass="15028">MDVRHRARGAAGRPARGGRGALRHALLPCRARSQRRHAPHRPLLLRGLLFLPASPPLRALAPLAGAQALPFPPPPLHLPRALLPRVPPPPPRPPAVRHDARPVRRHLQHHDLRAHAQRPRGRRVRGIRRNARPR</sequence>